<dbReference type="PANTHER" id="PTHR24322">
    <property type="entry name" value="PKSB"/>
    <property type="match status" value="1"/>
</dbReference>
<dbReference type="InterPro" id="IPR036291">
    <property type="entry name" value="NAD(P)-bd_dom_sf"/>
</dbReference>
<accession>E4ZK42</accession>
<keyword evidence="5" id="KW-1185">Reference proteome</keyword>
<dbReference type="PANTHER" id="PTHR24322:SF736">
    <property type="entry name" value="RETINOL DEHYDROGENASE 10"/>
    <property type="match status" value="1"/>
</dbReference>
<dbReference type="Gene3D" id="3.40.50.720">
    <property type="entry name" value="NAD(P)-binding Rossmann-like Domain"/>
    <property type="match status" value="1"/>
</dbReference>
<name>E4ZK42_LEPMJ</name>
<sequence length="463" mass="50742">MFRLVLLTVASIAVRLIKPQSFRLDGFSLTASSFTTLQWYLKWALPMWAVVDLNSALNRLAANRWGWKSDKSQWVWDKEVAVVTGGSGGIGACVVKRLVSVSGRQSRCLGRQPSRGIFHHRDNIREAAHAIRSDLGCPSILINNAGIGNAYTILDVPPASLQKLFDINLLSHWSTVQEFLPDMIAKKKGHIMSVASLASFVAFAGAVDYACTKAALLAFHEGLTQEIKHRYKCPEIKTSIVHPSWTKSAITSHPTLQAGLKSVGAKLLEPEDVASAMVNQILAAKSGQLVLGPALTKRIRALPLWLQEILRDTQANIVTGNGSTAEGQWSGASSSLQHCTVPRIGVKEPTPHHINTCIHFVIFNSTAKLCALAAAAVSSRVRRLNDHEDGTYIWTRVKINSKLDAPPRPLKHAINIYLLPRLLGICKAARMSATTGFRNMQPLQNAYGLHMGGKALERYSMQR</sequence>
<proteinExistence type="inferred from homology"/>
<evidence type="ECO:0000256" key="1">
    <source>
        <dbReference type="ARBA" id="ARBA00006484"/>
    </source>
</evidence>
<dbReference type="GO" id="GO:0016616">
    <property type="term" value="F:oxidoreductase activity, acting on the CH-OH group of donors, NAD or NADP as acceptor"/>
    <property type="evidence" value="ECO:0007669"/>
    <property type="project" value="TreeGrafter"/>
</dbReference>
<reference evidence="5" key="1">
    <citation type="journal article" date="2011" name="Nat. Commun.">
        <title>Effector diversification within compartments of the Leptosphaeria maculans genome affected by Repeat-Induced Point mutations.</title>
        <authorList>
            <person name="Rouxel T."/>
            <person name="Grandaubert J."/>
            <person name="Hane J.K."/>
            <person name="Hoede C."/>
            <person name="van de Wouw A.P."/>
            <person name="Couloux A."/>
            <person name="Dominguez V."/>
            <person name="Anthouard V."/>
            <person name="Bally P."/>
            <person name="Bourras S."/>
            <person name="Cozijnsen A.J."/>
            <person name="Ciuffetti L.M."/>
            <person name="Degrave A."/>
            <person name="Dilmaghani A."/>
            <person name="Duret L."/>
            <person name="Fudal I."/>
            <person name="Goodwin S.B."/>
            <person name="Gout L."/>
            <person name="Glaser N."/>
            <person name="Linglin J."/>
            <person name="Kema G.H.J."/>
            <person name="Lapalu N."/>
            <person name="Lawrence C.B."/>
            <person name="May K."/>
            <person name="Meyer M."/>
            <person name="Ollivier B."/>
            <person name="Poulain J."/>
            <person name="Schoch C.L."/>
            <person name="Simon A."/>
            <person name="Spatafora J.W."/>
            <person name="Stachowiak A."/>
            <person name="Turgeon B.G."/>
            <person name="Tyler B.M."/>
            <person name="Vincent D."/>
            <person name="Weissenbach J."/>
            <person name="Amselem J."/>
            <person name="Quesneville H."/>
            <person name="Oliver R.P."/>
            <person name="Wincker P."/>
            <person name="Balesdent M.-H."/>
            <person name="Howlett B.J."/>
        </authorList>
    </citation>
    <scope>NUCLEOTIDE SEQUENCE [LARGE SCALE GENOMIC DNA]</scope>
    <source>
        <strain evidence="5">JN3 / isolate v23.1.3 / race Av1-4-5-6-7-8</strain>
    </source>
</reference>
<dbReference type="HOGENOM" id="CLU_590613_0_0_1"/>
<dbReference type="VEuPathDB" id="FungiDB:LEMA_P071450.1"/>
<dbReference type="Proteomes" id="UP000002668">
    <property type="component" value="Genome"/>
</dbReference>
<evidence type="ECO:0000313" key="5">
    <source>
        <dbReference type="Proteomes" id="UP000002668"/>
    </source>
</evidence>
<dbReference type="FunCoup" id="E4ZK42">
    <property type="interactions" value="479"/>
</dbReference>
<evidence type="ECO:0000313" key="4">
    <source>
        <dbReference type="EMBL" id="CBX91637.1"/>
    </source>
</evidence>
<dbReference type="PRINTS" id="PR00080">
    <property type="entry name" value="SDRFAMILY"/>
</dbReference>
<comment type="similarity">
    <text evidence="1 3">Belongs to the short-chain dehydrogenases/reductases (SDR) family.</text>
</comment>
<dbReference type="InterPro" id="IPR002347">
    <property type="entry name" value="SDR_fam"/>
</dbReference>
<dbReference type="OrthoDB" id="10253736at2759"/>
<dbReference type="Pfam" id="PF00106">
    <property type="entry name" value="adh_short"/>
    <property type="match status" value="1"/>
</dbReference>
<dbReference type="InParanoid" id="E4ZK42"/>
<evidence type="ECO:0008006" key="6">
    <source>
        <dbReference type="Google" id="ProtNLM"/>
    </source>
</evidence>
<dbReference type="eggNOG" id="KOG1201">
    <property type="taxonomic scope" value="Eukaryota"/>
</dbReference>
<organism evidence="5">
    <name type="scientific">Leptosphaeria maculans (strain JN3 / isolate v23.1.3 / race Av1-4-5-6-7-8)</name>
    <name type="common">Blackleg fungus</name>
    <name type="synonym">Phoma lingam</name>
    <dbReference type="NCBI Taxonomy" id="985895"/>
    <lineage>
        <taxon>Eukaryota</taxon>
        <taxon>Fungi</taxon>
        <taxon>Dikarya</taxon>
        <taxon>Ascomycota</taxon>
        <taxon>Pezizomycotina</taxon>
        <taxon>Dothideomycetes</taxon>
        <taxon>Pleosporomycetidae</taxon>
        <taxon>Pleosporales</taxon>
        <taxon>Pleosporineae</taxon>
        <taxon>Leptosphaeriaceae</taxon>
        <taxon>Plenodomus</taxon>
        <taxon>Plenodomus lingam/Leptosphaeria maculans species complex</taxon>
    </lineage>
</organism>
<dbReference type="SUPFAM" id="SSF51735">
    <property type="entry name" value="NAD(P)-binding Rossmann-fold domains"/>
    <property type="match status" value="1"/>
</dbReference>
<dbReference type="PRINTS" id="PR00081">
    <property type="entry name" value="GDHRDH"/>
</dbReference>
<evidence type="ECO:0000256" key="2">
    <source>
        <dbReference type="ARBA" id="ARBA00023002"/>
    </source>
</evidence>
<dbReference type="STRING" id="985895.E4ZK42"/>
<gene>
    <name evidence="4" type="ORF">LEMA_P071450.1</name>
</gene>
<dbReference type="AlphaFoldDB" id="E4ZK42"/>
<dbReference type="EMBL" id="FP929072">
    <property type="protein sequence ID" value="CBX91637.1"/>
    <property type="molecule type" value="Genomic_DNA"/>
</dbReference>
<evidence type="ECO:0000256" key="3">
    <source>
        <dbReference type="RuleBase" id="RU000363"/>
    </source>
</evidence>
<protein>
    <recommendedName>
        <fullName evidence="6">NAD(P)-binding protein</fullName>
    </recommendedName>
</protein>
<keyword evidence="2" id="KW-0560">Oxidoreductase</keyword>